<evidence type="ECO:0000313" key="1">
    <source>
        <dbReference type="EMBL" id="CAG8830295.1"/>
    </source>
</evidence>
<feature type="non-terminal residue" evidence="1">
    <location>
        <position position="1"/>
    </location>
</feature>
<evidence type="ECO:0000313" key="2">
    <source>
        <dbReference type="Proteomes" id="UP000789901"/>
    </source>
</evidence>
<feature type="non-terminal residue" evidence="1">
    <location>
        <position position="217"/>
    </location>
</feature>
<sequence length="217" mass="25112">EVSSTHLIERSRKQNLKMEKIGIYRNIFASSEAKGKEKFKENKEVLSITECSVPDYSTEEIKGKIRQVKGVGLAKQDNLTERIIANIKQIEVYSKIEVDTNIDNKIEFAKYSLVKKERQGFLNQRIQGAEVYAEASNNKEHKSAEGNNFSRKKGKERYIISNQSQGNRIYKFVDQKYEPKKKSNNLHYEGKENQNRNIIATNDLQITPNRHPSCNKK</sequence>
<name>A0ABN7WF51_GIGMA</name>
<organism evidence="1 2">
    <name type="scientific">Gigaspora margarita</name>
    <dbReference type="NCBI Taxonomy" id="4874"/>
    <lineage>
        <taxon>Eukaryota</taxon>
        <taxon>Fungi</taxon>
        <taxon>Fungi incertae sedis</taxon>
        <taxon>Mucoromycota</taxon>
        <taxon>Glomeromycotina</taxon>
        <taxon>Glomeromycetes</taxon>
        <taxon>Diversisporales</taxon>
        <taxon>Gigasporaceae</taxon>
        <taxon>Gigaspora</taxon>
    </lineage>
</organism>
<dbReference type="Proteomes" id="UP000789901">
    <property type="component" value="Unassembled WGS sequence"/>
</dbReference>
<proteinExistence type="predicted"/>
<gene>
    <name evidence="1" type="ORF">GMARGA_LOCUS30269</name>
</gene>
<keyword evidence="2" id="KW-1185">Reference proteome</keyword>
<dbReference type="EMBL" id="CAJVQB010042323">
    <property type="protein sequence ID" value="CAG8830295.1"/>
    <property type="molecule type" value="Genomic_DNA"/>
</dbReference>
<accession>A0ABN7WF51</accession>
<protein>
    <submittedName>
        <fullName evidence="1">40955_t:CDS:1</fullName>
    </submittedName>
</protein>
<comment type="caution">
    <text evidence="1">The sequence shown here is derived from an EMBL/GenBank/DDBJ whole genome shotgun (WGS) entry which is preliminary data.</text>
</comment>
<reference evidence="1 2" key="1">
    <citation type="submission" date="2021-06" db="EMBL/GenBank/DDBJ databases">
        <authorList>
            <person name="Kallberg Y."/>
            <person name="Tangrot J."/>
            <person name="Rosling A."/>
        </authorList>
    </citation>
    <scope>NUCLEOTIDE SEQUENCE [LARGE SCALE GENOMIC DNA]</scope>
    <source>
        <strain evidence="1 2">120-4 pot B 10/14</strain>
    </source>
</reference>